<evidence type="ECO:0000313" key="4">
    <source>
        <dbReference type="WBParaSite" id="PgB17_g038_t02"/>
    </source>
</evidence>
<reference evidence="3 4" key="1">
    <citation type="submission" date="2022-11" db="UniProtKB">
        <authorList>
            <consortium name="WormBaseParasite"/>
        </authorList>
    </citation>
    <scope>IDENTIFICATION</scope>
</reference>
<evidence type="ECO:0000313" key="2">
    <source>
        <dbReference type="Proteomes" id="UP000887569"/>
    </source>
</evidence>
<dbReference type="Proteomes" id="UP000887569">
    <property type="component" value="Unplaced"/>
</dbReference>
<evidence type="ECO:0000256" key="1">
    <source>
        <dbReference type="SAM" id="MobiDB-lite"/>
    </source>
</evidence>
<dbReference type="WBParaSite" id="PgB17_g038_t01">
    <property type="protein sequence ID" value="PgB17_g038_t01"/>
    <property type="gene ID" value="PgB17_g038"/>
</dbReference>
<feature type="region of interest" description="Disordered" evidence="1">
    <location>
        <begin position="252"/>
        <end position="276"/>
    </location>
</feature>
<evidence type="ECO:0000313" key="5">
    <source>
        <dbReference type="WBParaSite" id="PgB17_g038_t03"/>
    </source>
</evidence>
<protein>
    <submittedName>
        <fullName evidence="3 4">Uncharacterized protein</fullName>
    </submittedName>
</protein>
<proteinExistence type="predicted"/>
<keyword evidence="2" id="KW-1185">Reference proteome</keyword>
<feature type="region of interest" description="Disordered" evidence="1">
    <location>
        <begin position="414"/>
        <end position="438"/>
    </location>
</feature>
<dbReference type="AlphaFoldDB" id="A0A914ZS43"/>
<organism evidence="2 5">
    <name type="scientific">Parascaris univalens</name>
    <name type="common">Nematode worm</name>
    <dbReference type="NCBI Taxonomy" id="6257"/>
    <lineage>
        <taxon>Eukaryota</taxon>
        <taxon>Metazoa</taxon>
        <taxon>Ecdysozoa</taxon>
        <taxon>Nematoda</taxon>
        <taxon>Chromadorea</taxon>
        <taxon>Rhabditida</taxon>
        <taxon>Spirurina</taxon>
        <taxon>Ascaridomorpha</taxon>
        <taxon>Ascaridoidea</taxon>
        <taxon>Ascarididae</taxon>
        <taxon>Parascaris</taxon>
    </lineage>
</organism>
<sequence length="461" mass="49961">MSGIDGGSSSIEWYDSPKFVTDNVSTLRSQLAGVKRTEAEQKFNDEFDRWFAVGNEGNGDCSSRGADATSNDDLDVTPPVLRMRYRALRPHASEAPSCSPAGFSNNDSDVDNIARLIEILKEAKRIFGARRRTVSGSSSPRMHSLDGAQVKAIACVVKGEDVANESNLSKEEPRISEVEVQVIGKSSCSSGSLLKSDALDPLMSSHIDTSVGGGVSQGIFHFEKGDQEPSPIISVTSRKRKRKNPPEIVVRKGGGMEVSTSSDEDIGPMESTPFPSRRASIVGEQHIEKISVSSLHRAEGEEGTAYDSMDDEAVNVLLSQMPIEPQLHLPETTCSDSNDARPLPENIIATQSFQKDSYAVLKPKICVTKKVCATTKICNERTPLRRCRTSDALPQNDIKTGGWSRRMTAVIGGSGARREKADEGGDEAMPRNTSSETEMCDSFCDDDDFEGVDFSAIDAVQ</sequence>
<dbReference type="WBParaSite" id="PgB17_g038_t03">
    <property type="protein sequence ID" value="PgB17_g038_t03"/>
    <property type="gene ID" value="PgB17_g038"/>
</dbReference>
<dbReference type="WBParaSite" id="PgB17_g038_t02">
    <property type="protein sequence ID" value="PgB17_g038_t02"/>
    <property type="gene ID" value="PgB17_g038"/>
</dbReference>
<name>A0A914ZS43_PARUN</name>
<accession>A0A914ZS43</accession>
<evidence type="ECO:0000313" key="3">
    <source>
        <dbReference type="WBParaSite" id="PgB17_g038_t01"/>
    </source>
</evidence>